<dbReference type="Proteomes" id="UP000243515">
    <property type="component" value="Unassembled WGS sequence"/>
</dbReference>
<keyword evidence="2 4" id="KW-0813">Transport</keyword>
<evidence type="ECO:0000313" key="8">
    <source>
        <dbReference type="Proteomes" id="UP000243515"/>
    </source>
</evidence>
<protein>
    <recommendedName>
        <fullName evidence="4">Exocyst complex component SEC5</fullName>
    </recommendedName>
</protein>
<feature type="region of interest" description="Disordered" evidence="5">
    <location>
        <begin position="185"/>
        <end position="222"/>
    </location>
</feature>
<dbReference type="OrthoDB" id="26242at2759"/>
<evidence type="ECO:0000259" key="6">
    <source>
        <dbReference type="Pfam" id="PF15469"/>
    </source>
</evidence>
<dbReference type="GO" id="GO:0015031">
    <property type="term" value="P:protein transport"/>
    <property type="evidence" value="ECO:0007669"/>
    <property type="project" value="UniProtKB-KW"/>
</dbReference>
<keyword evidence="8" id="KW-1185">Reference proteome</keyword>
<evidence type="ECO:0000256" key="3">
    <source>
        <dbReference type="ARBA" id="ARBA00022483"/>
    </source>
</evidence>
<organism evidence="7 8">
    <name type="scientific">Elaphomyces granulatus</name>
    <dbReference type="NCBI Taxonomy" id="519963"/>
    <lineage>
        <taxon>Eukaryota</taxon>
        <taxon>Fungi</taxon>
        <taxon>Dikarya</taxon>
        <taxon>Ascomycota</taxon>
        <taxon>Pezizomycotina</taxon>
        <taxon>Eurotiomycetes</taxon>
        <taxon>Eurotiomycetidae</taxon>
        <taxon>Eurotiales</taxon>
        <taxon>Elaphomycetaceae</taxon>
        <taxon>Elaphomyces</taxon>
    </lineage>
</organism>
<dbReference type="PANTHER" id="PTHR13043">
    <property type="entry name" value="EXOCYST COMPLEX COMPONENT SEC5"/>
    <property type="match status" value="1"/>
</dbReference>
<gene>
    <name evidence="7" type="ORF">Egran_04822</name>
</gene>
<dbReference type="Pfam" id="PF15469">
    <property type="entry name" value="Sec5"/>
    <property type="match status" value="1"/>
</dbReference>
<dbReference type="GO" id="GO:0006893">
    <property type="term" value="P:Golgi to plasma membrane transport"/>
    <property type="evidence" value="ECO:0007669"/>
    <property type="project" value="UniProtKB-UniRule"/>
</dbReference>
<dbReference type="EMBL" id="NPHW01004877">
    <property type="protein sequence ID" value="OXV07411.1"/>
    <property type="molecule type" value="Genomic_DNA"/>
</dbReference>
<comment type="caution">
    <text evidence="7">The sequence shown here is derived from an EMBL/GenBank/DDBJ whole genome shotgun (WGS) entry which is preliminary data.</text>
</comment>
<feature type="domain" description="Exocyst complex component EXOC2/Sec5 N-terminal" evidence="6">
    <location>
        <begin position="84"/>
        <end position="1021"/>
    </location>
</feature>
<keyword evidence="4" id="KW-0653">Protein transport</keyword>
<evidence type="ECO:0000256" key="1">
    <source>
        <dbReference type="ARBA" id="ARBA00010578"/>
    </source>
</evidence>
<proteinExistence type="inferred from homology"/>
<reference evidence="7 8" key="1">
    <citation type="journal article" date="2015" name="Environ. Microbiol.">
        <title>Metagenome sequence of Elaphomyces granulatus from sporocarp tissue reveals Ascomycota ectomycorrhizal fingerprints of genome expansion and a Proteobacteria-rich microbiome.</title>
        <authorList>
            <person name="Quandt C.A."/>
            <person name="Kohler A."/>
            <person name="Hesse C.N."/>
            <person name="Sharpton T.J."/>
            <person name="Martin F."/>
            <person name="Spatafora J.W."/>
        </authorList>
    </citation>
    <scope>NUCLEOTIDE SEQUENCE [LARGE SCALE GENOMIC DNA]</scope>
    <source>
        <strain evidence="7 8">OSC145934</strain>
    </source>
</reference>
<evidence type="ECO:0000256" key="5">
    <source>
        <dbReference type="SAM" id="MobiDB-lite"/>
    </source>
</evidence>
<dbReference type="InterPro" id="IPR039481">
    <property type="entry name" value="EXOC2/Sec5_N_dom"/>
</dbReference>
<evidence type="ECO:0000313" key="7">
    <source>
        <dbReference type="EMBL" id="OXV07411.1"/>
    </source>
</evidence>
<dbReference type="PANTHER" id="PTHR13043:SF1">
    <property type="entry name" value="EXOCYST COMPLEX COMPONENT 2"/>
    <property type="match status" value="1"/>
</dbReference>
<evidence type="ECO:0000256" key="4">
    <source>
        <dbReference type="RuleBase" id="RU365069"/>
    </source>
</evidence>
<dbReference type="GO" id="GO:0000145">
    <property type="term" value="C:exocyst"/>
    <property type="evidence" value="ECO:0007669"/>
    <property type="project" value="UniProtKB-UniRule"/>
</dbReference>
<evidence type="ECO:0000256" key="2">
    <source>
        <dbReference type="ARBA" id="ARBA00022448"/>
    </source>
</evidence>
<comment type="subunit">
    <text evidence="4">Component of the exocyst complex.</text>
</comment>
<accession>A0A232LT97</accession>
<comment type="similarity">
    <text evidence="1 4">Belongs to the SEC5 family.</text>
</comment>
<sequence>MMAEDIDVANHYNLSTAYPEEWPAELDQSGESDVEPFHSLKTKRLSRSRYSALERGYGSRMKGSISGPARTGHMADKLVLKDEPDPLGTADSVVKILKQQGLSIDEEPRLRNRFLLSSRTFSPSLYLSHAHSSASTQSLLEGLDYLSRSIDQKSASLKVLVESNFERFIRAKATIDSVYNAMKKQGSEPDSARANANRASGHIRQSGVRASSPSPAAATNVDNRKYALTKEGDYGMKGIRMSLVEASGKADELWGPALGGREREQRLYAIGNAVERNRAVYEIGTKLFRAIKQRDYDSIFEEYRRAKTFANEAKVTADRAISGRRPLTDEETHTILVTGRMWIDVEHQIQAFKRDLWHRLSNVQTSSSLITSSGPVEEHMELIGALLELGVEDNPVWIWLLSRYDFLKTKIIRFCERSRVEIEVLRRRLAIGEKPTPQVMTSFLRLPLREGATESPEKLDTDQAIELWECIHTYLTKLLTLQSGVLGEVIDFWETAQSFIDGSKQKALPVGFEGESRKHHRLSNDGVRQLQNGIIELVDLIRESVLSLFADPPIEDISLLFSPNPTTPNTPVSLFTPTESRFKLDPKNLPPPSPKRGEAWEDYAFWPPYANSLSGVYYLSKFLILIGTAASEMTTLGPITVGSSTYDRLKSLVGIARERSVRVICAAWSKDAENCKMLEDWTRDSERRDLTKMPGLFMTFESAVLAGMQKILYISEAMSKAGTVDVVTPPPAKLLQMVRTQFVSSVYKALSGLVENAERAIKPEGDDGWILVGPAVAVEGVDITSSIIAADGIDARNRNIRMLLTLSNLKALQADLVPQLVTNFETSFSVKLTEEAKTIRDVLSQIDARLFQSYTKPTFTALDSIIQGGIRAPDWTPSSNRPDQVRPYVYETMLTLVLVHTEISTTIPVTPSPGSASTSLLHNVLSHLLTQVSSSLLSAFQSRTKYTLPALMQATLDTEFIAQTMSQYVTEQASTIQSEIYLELDRRTNNEARIKLQDELGEMRGILKRLRERTRGEFACFKKVRTGGGGKS</sequence>
<name>A0A232LT97_9EURO</name>
<comment type="function">
    <text evidence="4">Component of the exocyst complex involved in the docking of exocytic vesicles with fusion sites on the plasma membrane.</text>
</comment>
<keyword evidence="3 4" id="KW-0268">Exocytosis</keyword>
<dbReference type="InterPro" id="IPR029175">
    <property type="entry name" value="EXOC2/Sec5"/>
</dbReference>
<dbReference type="GO" id="GO:0006887">
    <property type="term" value="P:exocytosis"/>
    <property type="evidence" value="ECO:0007669"/>
    <property type="project" value="UniProtKB-KW"/>
</dbReference>
<dbReference type="AlphaFoldDB" id="A0A232LT97"/>